<dbReference type="EMBL" id="OW240916">
    <property type="protein sequence ID" value="CAH2296925.1"/>
    <property type="molecule type" value="Genomic_DNA"/>
</dbReference>
<evidence type="ECO:0000256" key="1">
    <source>
        <dbReference type="SAM" id="MobiDB-lite"/>
    </source>
</evidence>
<protein>
    <submittedName>
        <fullName evidence="2">Uncharacterized protein</fullName>
    </submittedName>
</protein>
<reference evidence="2" key="1">
    <citation type="submission" date="2022-03" db="EMBL/GenBank/DDBJ databases">
        <authorList>
            <person name="Alioto T."/>
            <person name="Alioto T."/>
            <person name="Gomez Garrido J."/>
        </authorList>
    </citation>
    <scope>NUCLEOTIDE SEQUENCE</scope>
</reference>
<evidence type="ECO:0000313" key="2">
    <source>
        <dbReference type="EMBL" id="CAH2296925.1"/>
    </source>
</evidence>
<evidence type="ECO:0000313" key="3">
    <source>
        <dbReference type="Proteomes" id="UP001295444"/>
    </source>
</evidence>
<accession>A0AAD1SFH6</accession>
<dbReference type="AlphaFoldDB" id="A0AAD1SFH6"/>
<sequence length="140" mass="15963">MSDATRSTIPDGEQADFIALIDRIFAVFWLWLHQPLQSNAQQRAHLPLSLQGKIQRNTLVPVQDRASYQGQELHHKGTPWPATGPAGLLQGLDPRRKERKRGRSFLKAPSWLRNKQRTPSWRDTLPGPKQDRNTSLSMPP</sequence>
<feature type="region of interest" description="Disordered" evidence="1">
    <location>
        <begin position="65"/>
        <end position="140"/>
    </location>
</feature>
<gene>
    <name evidence="2" type="ORF">PECUL_23A038711</name>
</gene>
<organism evidence="2 3">
    <name type="scientific">Pelobates cultripes</name>
    <name type="common">Western spadefoot toad</name>
    <dbReference type="NCBI Taxonomy" id="61616"/>
    <lineage>
        <taxon>Eukaryota</taxon>
        <taxon>Metazoa</taxon>
        <taxon>Chordata</taxon>
        <taxon>Craniata</taxon>
        <taxon>Vertebrata</taxon>
        <taxon>Euteleostomi</taxon>
        <taxon>Amphibia</taxon>
        <taxon>Batrachia</taxon>
        <taxon>Anura</taxon>
        <taxon>Pelobatoidea</taxon>
        <taxon>Pelobatidae</taxon>
        <taxon>Pelobates</taxon>
    </lineage>
</organism>
<name>A0AAD1SFH6_PELCU</name>
<dbReference type="Proteomes" id="UP001295444">
    <property type="component" value="Chromosome 05"/>
</dbReference>
<proteinExistence type="predicted"/>
<keyword evidence="3" id="KW-1185">Reference proteome</keyword>